<keyword evidence="2" id="KW-1185">Reference proteome</keyword>
<sequence length="79" mass="8401">MSQICPQLGTEVAVFVVIAVVAENLLDGPDEPESGAGRCVLTPWCGHTCEDRPGAFRKTTRHGVSGVVCLSSLPFPFSR</sequence>
<dbReference type="EMBL" id="LSYS01001493">
    <property type="protein sequence ID" value="OPJ88901.1"/>
    <property type="molecule type" value="Genomic_DNA"/>
</dbReference>
<comment type="caution">
    <text evidence="1">The sequence shown here is derived from an EMBL/GenBank/DDBJ whole genome shotgun (WGS) entry which is preliminary data.</text>
</comment>
<organism evidence="1 2">
    <name type="scientific">Patagioenas fasciata monilis</name>
    <dbReference type="NCBI Taxonomy" id="372326"/>
    <lineage>
        <taxon>Eukaryota</taxon>
        <taxon>Metazoa</taxon>
        <taxon>Chordata</taxon>
        <taxon>Craniata</taxon>
        <taxon>Vertebrata</taxon>
        <taxon>Euteleostomi</taxon>
        <taxon>Archelosauria</taxon>
        <taxon>Archosauria</taxon>
        <taxon>Dinosauria</taxon>
        <taxon>Saurischia</taxon>
        <taxon>Theropoda</taxon>
        <taxon>Coelurosauria</taxon>
        <taxon>Aves</taxon>
        <taxon>Neognathae</taxon>
        <taxon>Neoaves</taxon>
        <taxon>Columbimorphae</taxon>
        <taxon>Columbiformes</taxon>
        <taxon>Columbidae</taxon>
        <taxon>Patagioenas</taxon>
    </lineage>
</organism>
<dbReference type="AlphaFoldDB" id="A0A1V4KX78"/>
<accession>A0A1V4KX78</accession>
<name>A0A1V4KX78_PATFA</name>
<evidence type="ECO:0000313" key="2">
    <source>
        <dbReference type="Proteomes" id="UP000190648"/>
    </source>
</evidence>
<reference evidence="1 2" key="1">
    <citation type="submission" date="2016-02" db="EMBL/GenBank/DDBJ databases">
        <title>Band-tailed pigeon sequencing and assembly.</title>
        <authorList>
            <person name="Soares A.E."/>
            <person name="Novak B.J."/>
            <person name="Rice E.S."/>
            <person name="O'Connell B."/>
            <person name="Chang D."/>
            <person name="Weber S."/>
            <person name="Shapiro B."/>
        </authorList>
    </citation>
    <scope>NUCLEOTIDE SEQUENCE [LARGE SCALE GENOMIC DNA]</scope>
    <source>
        <strain evidence="1">BTP2013</strain>
        <tissue evidence="1">Blood</tissue>
    </source>
</reference>
<evidence type="ECO:0000313" key="1">
    <source>
        <dbReference type="EMBL" id="OPJ88901.1"/>
    </source>
</evidence>
<dbReference type="Proteomes" id="UP000190648">
    <property type="component" value="Unassembled WGS sequence"/>
</dbReference>
<protein>
    <submittedName>
        <fullName evidence="1">Uncharacterized protein</fullName>
    </submittedName>
</protein>
<gene>
    <name evidence="1" type="ORF">AV530_019031</name>
</gene>
<proteinExistence type="predicted"/>